<evidence type="ECO:0000313" key="2">
    <source>
        <dbReference type="EMBL" id="KAF7352063.1"/>
    </source>
</evidence>
<evidence type="ECO:0000313" key="3">
    <source>
        <dbReference type="Proteomes" id="UP000620124"/>
    </source>
</evidence>
<evidence type="ECO:0000256" key="1">
    <source>
        <dbReference type="SAM" id="MobiDB-lite"/>
    </source>
</evidence>
<sequence>MLLGALSPTTDFCPLRHTLAVRVHSARHRALVVSSQSAHTLFQTSTSSVAPCACAQELAALVRKPPDSSIPGLWSPPCRSARKSRAVAPMPNILTTTYSRADADAAANGEDEGGDCDATSRLGNEMGKGGKEKLRYEYEREREAGLQCAIYHSSFVLWRLHAPAHVNPLAIAWLPSPSPDPLSALPLHVRLSPPAPSLRTPTSGEPHDRHVVEFLPELDGYGGASPTRPTNPRLAEVAERKGTLRLLPTIVEDAPPLLVSPISYSSDSSSSSPFHGHLPLSTIVGKLCTTDCAGPILADSLFASPLPRFLCPFGGLTTVT</sequence>
<protein>
    <submittedName>
        <fullName evidence="2">Uncharacterized protein</fullName>
    </submittedName>
</protein>
<comment type="caution">
    <text evidence="2">The sequence shown here is derived from an EMBL/GenBank/DDBJ whole genome shotgun (WGS) entry which is preliminary data.</text>
</comment>
<dbReference type="Proteomes" id="UP000620124">
    <property type="component" value="Unassembled WGS sequence"/>
</dbReference>
<dbReference type="AlphaFoldDB" id="A0A8H7CYH0"/>
<keyword evidence="3" id="KW-1185">Reference proteome</keyword>
<gene>
    <name evidence="2" type="ORF">MVEN_01169000</name>
</gene>
<reference evidence="2" key="1">
    <citation type="submission" date="2020-05" db="EMBL/GenBank/DDBJ databases">
        <title>Mycena genomes resolve the evolution of fungal bioluminescence.</title>
        <authorList>
            <person name="Tsai I.J."/>
        </authorList>
    </citation>
    <scope>NUCLEOTIDE SEQUENCE</scope>
    <source>
        <strain evidence="2">CCC161011</strain>
    </source>
</reference>
<feature type="region of interest" description="Disordered" evidence="1">
    <location>
        <begin position="105"/>
        <end position="124"/>
    </location>
</feature>
<proteinExistence type="predicted"/>
<accession>A0A8H7CYH0</accession>
<dbReference type="EMBL" id="JACAZI010000009">
    <property type="protein sequence ID" value="KAF7352063.1"/>
    <property type="molecule type" value="Genomic_DNA"/>
</dbReference>
<name>A0A8H7CYH0_9AGAR</name>
<organism evidence="2 3">
    <name type="scientific">Mycena venus</name>
    <dbReference type="NCBI Taxonomy" id="2733690"/>
    <lineage>
        <taxon>Eukaryota</taxon>
        <taxon>Fungi</taxon>
        <taxon>Dikarya</taxon>
        <taxon>Basidiomycota</taxon>
        <taxon>Agaricomycotina</taxon>
        <taxon>Agaricomycetes</taxon>
        <taxon>Agaricomycetidae</taxon>
        <taxon>Agaricales</taxon>
        <taxon>Marasmiineae</taxon>
        <taxon>Mycenaceae</taxon>
        <taxon>Mycena</taxon>
    </lineage>
</organism>